<feature type="domain" description="HMA" evidence="2">
    <location>
        <begin position="2"/>
        <end position="67"/>
    </location>
</feature>
<keyword evidence="1" id="KW-0479">Metal-binding</keyword>
<dbReference type="PROSITE" id="PS50846">
    <property type="entry name" value="HMA_2"/>
    <property type="match status" value="1"/>
</dbReference>
<accession>A0A0S6VV83</accession>
<dbReference type="InterPro" id="IPR036163">
    <property type="entry name" value="HMA_dom_sf"/>
</dbReference>
<keyword evidence="4" id="KW-1185">Reference proteome</keyword>
<sequence>METKTVTIPNISCGHCKMRVEKALNAMNGVKAAADVPTKAVKIDWESANTSWNDIAVTLQKIGYPPEE</sequence>
<evidence type="ECO:0000259" key="2">
    <source>
        <dbReference type="PROSITE" id="PS50846"/>
    </source>
</evidence>
<dbReference type="AlphaFoldDB" id="A0A0S6VV83"/>
<dbReference type="GO" id="GO:0046872">
    <property type="term" value="F:metal ion binding"/>
    <property type="evidence" value="ECO:0007669"/>
    <property type="project" value="UniProtKB-KW"/>
</dbReference>
<proteinExistence type="predicted"/>
<dbReference type="SUPFAM" id="SSF55008">
    <property type="entry name" value="HMA, heavy metal-associated domain"/>
    <property type="match status" value="1"/>
</dbReference>
<dbReference type="CDD" id="cd00371">
    <property type="entry name" value="HMA"/>
    <property type="match status" value="1"/>
</dbReference>
<reference evidence="3" key="1">
    <citation type="journal article" date="2015" name="PeerJ">
        <title>First genomic representation of candidate bacterial phylum KSB3 points to enhanced environmental sensing as a trigger of wastewater bulking.</title>
        <authorList>
            <person name="Sekiguchi Y."/>
            <person name="Ohashi A."/>
            <person name="Parks D.H."/>
            <person name="Yamauchi T."/>
            <person name="Tyson G.W."/>
            <person name="Hugenholtz P."/>
        </authorList>
    </citation>
    <scope>NUCLEOTIDE SEQUENCE [LARGE SCALE GENOMIC DNA]</scope>
</reference>
<evidence type="ECO:0000313" key="4">
    <source>
        <dbReference type="Proteomes" id="UP000030700"/>
    </source>
</evidence>
<dbReference type="InterPro" id="IPR017969">
    <property type="entry name" value="Heavy-metal-associated_CS"/>
</dbReference>
<name>A0A0S6VV83_9BACT</name>
<dbReference type="EMBL" id="DF820455">
    <property type="protein sequence ID" value="GAK49612.1"/>
    <property type="molecule type" value="Genomic_DNA"/>
</dbReference>
<dbReference type="PROSITE" id="PS01047">
    <property type="entry name" value="HMA_1"/>
    <property type="match status" value="1"/>
</dbReference>
<dbReference type="Proteomes" id="UP000030700">
    <property type="component" value="Unassembled WGS sequence"/>
</dbReference>
<organism evidence="3">
    <name type="scientific">Candidatus Moduliflexus flocculans</name>
    <dbReference type="NCBI Taxonomy" id="1499966"/>
    <lineage>
        <taxon>Bacteria</taxon>
        <taxon>Candidatus Moduliflexota</taxon>
        <taxon>Candidatus Moduliflexia</taxon>
        <taxon>Candidatus Moduliflexales</taxon>
        <taxon>Candidatus Moduliflexaceae</taxon>
    </lineage>
</organism>
<dbReference type="STRING" id="1499966.U14_00835"/>
<evidence type="ECO:0000256" key="1">
    <source>
        <dbReference type="ARBA" id="ARBA00022723"/>
    </source>
</evidence>
<protein>
    <recommendedName>
        <fullName evidence="2">HMA domain-containing protein</fullName>
    </recommendedName>
</protein>
<dbReference type="Gene3D" id="3.30.70.100">
    <property type="match status" value="1"/>
</dbReference>
<dbReference type="InterPro" id="IPR006121">
    <property type="entry name" value="HMA_dom"/>
</dbReference>
<gene>
    <name evidence="3" type="ORF">U14_00835</name>
</gene>
<dbReference type="HOGENOM" id="CLU_134973_6_2_0"/>
<dbReference type="Pfam" id="PF00403">
    <property type="entry name" value="HMA"/>
    <property type="match status" value="1"/>
</dbReference>
<evidence type="ECO:0000313" key="3">
    <source>
        <dbReference type="EMBL" id="GAK49612.1"/>
    </source>
</evidence>